<dbReference type="PROSITE" id="PS51192">
    <property type="entry name" value="HELICASE_ATP_BIND_1"/>
    <property type="match status" value="1"/>
</dbReference>
<feature type="compositionally biased region" description="Acidic residues" evidence="14">
    <location>
        <begin position="367"/>
        <end position="377"/>
    </location>
</feature>
<dbReference type="InterPro" id="IPR000330">
    <property type="entry name" value="SNF2_N"/>
</dbReference>
<dbReference type="InterPro" id="IPR050628">
    <property type="entry name" value="SNF2_RAD54_helicase_TF"/>
</dbReference>
<keyword evidence="9" id="KW-0862">Zinc</keyword>
<evidence type="ECO:0000256" key="4">
    <source>
        <dbReference type="ARBA" id="ARBA00022741"/>
    </source>
</evidence>
<feature type="region of interest" description="Disordered" evidence="14">
    <location>
        <begin position="179"/>
        <end position="216"/>
    </location>
</feature>
<reference evidence="18 19" key="1">
    <citation type="journal article" date="2019" name="Nat. Ecol. Evol.">
        <title>Megaphylogeny resolves global patterns of mushroom evolution.</title>
        <authorList>
            <person name="Varga T."/>
            <person name="Krizsan K."/>
            <person name="Foldi C."/>
            <person name="Dima B."/>
            <person name="Sanchez-Garcia M."/>
            <person name="Sanchez-Ramirez S."/>
            <person name="Szollosi G.J."/>
            <person name="Szarkandi J.G."/>
            <person name="Papp V."/>
            <person name="Albert L."/>
            <person name="Andreopoulos W."/>
            <person name="Angelini C."/>
            <person name="Antonin V."/>
            <person name="Barry K.W."/>
            <person name="Bougher N.L."/>
            <person name="Buchanan P."/>
            <person name="Buyck B."/>
            <person name="Bense V."/>
            <person name="Catcheside P."/>
            <person name="Chovatia M."/>
            <person name="Cooper J."/>
            <person name="Damon W."/>
            <person name="Desjardin D."/>
            <person name="Finy P."/>
            <person name="Geml J."/>
            <person name="Haridas S."/>
            <person name="Hughes K."/>
            <person name="Justo A."/>
            <person name="Karasinski D."/>
            <person name="Kautmanova I."/>
            <person name="Kiss B."/>
            <person name="Kocsube S."/>
            <person name="Kotiranta H."/>
            <person name="LaButti K.M."/>
            <person name="Lechner B.E."/>
            <person name="Liimatainen K."/>
            <person name="Lipzen A."/>
            <person name="Lukacs Z."/>
            <person name="Mihaltcheva S."/>
            <person name="Morgado L.N."/>
            <person name="Niskanen T."/>
            <person name="Noordeloos M.E."/>
            <person name="Ohm R.A."/>
            <person name="Ortiz-Santana B."/>
            <person name="Ovrebo C."/>
            <person name="Racz N."/>
            <person name="Riley R."/>
            <person name="Savchenko A."/>
            <person name="Shiryaev A."/>
            <person name="Soop K."/>
            <person name="Spirin V."/>
            <person name="Szebenyi C."/>
            <person name="Tomsovsky M."/>
            <person name="Tulloss R.E."/>
            <person name="Uehling J."/>
            <person name="Grigoriev I.V."/>
            <person name="Vagvolgyi C."/>
            <person name="Papp T."/>
            <person name="Martin F.M."/>
            <person name="Miettinen O."/>
            <person name="Hibbett D.S."/>
            <person name="Nagy L.G."/>
        </authorList>
    </citation>
    <scope>NUCLEOTIDE SEQUENCE [LARGE SCALE GENOMIC DNA]</scope>
    <source>
        <strain evidence="18 19">CBS 309.79</strain>
    </source>
</reference>
<dbReference type="SMART" id="SM00184">
    <property type="entry name" value="RING"/>
    <property type="match status" value="1"/>
</dbReference>
<dbReference type="InterPro" id="IPR001650">
    <property type="entry name" value="Helicase_C-like"/>
</dbReference>
<feature type="compositionally biased region" description="Basic and acidic residues" evidence="14">
    <location>
        <begin position="25"/>
        <end position="37"/>
    </location>
</feature>
<dbReference type="GO" id="GO:0003676">
    <property type="term" value="F:nucleic acid binding"/>
    <property type="evidence" value="ECO:0007669"/>
    <property type="project" value="InterPro"/>
</dbReference>
<dbReference type="InterPro" id="IPR027417">
    <property type="entry name" value="P-loop_NTPase"/>
</dbReference>
<feature type="compositionally biased region" description="Basic and acidic residues" evidence="14">
    <location>
        <begin position="125"/>
        <end position="135"/>
    </location>
</feature>
<dbReference type="GO" id="GO:0008270">
    <property type="term" value="F:zinc ion binding"/>
    <property type="evidence" value="ECO:0007669"/>
    <property type="project" value="UniProtKB-KW"/>
</dbReference>
<dbReference type="PANTHER" id="PTHR45626">
    <property type="entry name" value="TRANSCRIPTION TERMINATION FACTOR 2-RELATED"/>
    <property type="match status" value="1"/>
</dbReference>
<proteinExistence type="inferred from homology"/>
<dbReference type="SMART" id="SM00910">
    <property type="entry name" value="HIRAN"/>
    <property type="match status" value="1"/>
</dbReference>
<keyword evidence="10" id="KW-0067">ATP-binding</keyword>
<evidence type="ECO:0000256" key="13">
    <source>
        <dbReference type="PROSITE-ProRule" id="PRU00175"/>
    </source>
</evidence>
<feature type="domain" description="Helicase ATP-binding" evidence="16">
    <location>
        <begin position="478"/>
        <end position="687"/>
    </location>
</feature>
<dbReference type="SMART" id="SM00490">
    <property type="entry name" value="HELICc"/>
    <property type="match status" value="1"/>
</dbReference>
<name>A0A5C3QVZ5_9AGAR</name>
<dbReference type="PROSITE" id="PS51194">
    <property type="entry name" value="HELICASE_CTER"/>
    <property type="match status" value="1"/>
</dbReference>
<keyword evidence="5" id="KW-0227">DNA damage</keyword>
<dbReference type="InterPro" id="IPR038718">
    <property type="entry name" value="SNF2-like_sf"/>
</dbReference>
<feature type="compositionally biased region" description="Acidic residues" evidence="14">
    <location>
        <begin position="39"/>
        <end position="52"/>
    </location>
</feature>
<feature type="compositionally biased region" description="Polar residues" evidence="14">
    <location>
        <begin position="12"/>
        <end position="21"/>
    </location>
</feature>
<dbReference type="EMBL" id="ML178815">
    <property type="protein sequence ID" value="TFL06193.1"/>
    <property type="molecule type" value="Genomic_DNA"/>
</dbReference>
<dbReference type="GO" id="GO:0005524">
    <property type="term" value="F:ATP binding"/>
    <property type="evidence" value="ECO:0007669"/>
    <property type="project" value="UniProtKB-KW"/>
</dbReference>
<evidence type="ECO:0000313" key="19">
    <source>
        <dbReference type="Proteomes" id="UP000305067"/>
    </source>
</evidence>
<evidence type="ECO:0000256" key="11">
    <source>
        <dbReference type="ARBA" id="ARBA00023204"/>
    </source>
</evidence>
<dbReference type="Pfam" id="PF00176">
    <property type="entry name" value="SNF2-rel_dom"/>
    <property type="match status" value="1"/>
</dbReference>
<dbReference type="InterPro" id="IPR014001">
    <property type="entry name" value="Helicase_ATP-bd"/>
</dbReference>
<evidence type="ECO:0000256" key="1">
    <source>
        <dbReference type="ARBA" id="ARBA00004123"/>
    </source>
</evidence>
<keyword evidence="11" id="KW-0234">DNA repair</keyword>
<dbReference type="Proteomes" id="UP000305067">
    <property type="component" value="Unassembled WGS sequence"/>
</dbReference>
<dbReference type="GO" id="GO:0016818">
    <property type="term" value="F:hydrolase activity, acting on acid anhydrides, in phosphorus-containing anhydrides"/>
    <property type="evidence" value="ECO:0007669"/>
    <property type="project" value="InterPro"/>
</dbReference>
<dbReference type="STRING" id="1884261.A0A5C3QVZ5"/>
<dbReference type="Gene3D" id="3.40.50.10810">
    <property type="entry name" value="Tandem AAA-ATPase domain"/>
    <property type="match status" value="1"/>
</dbReference>
<dbReference type="SUPFAM" id="SSF57850">
    <property type="entry name" value="RING/U-box"/>
    <property type="match status" value="1"/>
</dbReference>
<feature type="domain" description="Helicase C-terminal" evidence="17">
    <location>
        <begin position="959"/>
        <end position="1122"/>
    </location>
</feature>
<dbReference type="GO" id="GO:0005634">
    <property type="term" value="C:nucleus"/>
    <property type="evidence" value="ECO:0007669"/>
    <property type="project" value="UniProtKB-SubCell"/>
</dbReference>
<dbReference type="OrthoDB" id="448448at2759"/>
<evidence type="ECO:0000256" key="6">
    <source>
        <dbReference type="ARBA" id="ARBA00022771"/>
    </source>
</evidence>
<evidence type="ECO:0000313" key="18">
    <source>
        <dbReference type="EMBL" id="TFL06193.1"/>
    </source>
</evidence>
<evidence type="ECO:0000256" key="12">
    <source>
        <dbReference type="ARBA" id="ARBA00023242"/>
    </source>
</evidence>
<dbReference type="PANTHER" id="PTHR45626:SF22">
    <property type="entry name" value="DNA REPAIR PROTEIN RAD5"/>
    <property type="match status" value="1"/>
</dbReference>
<dbReference type="InterPro" id="IPR018957">
    <property type="entry name" value="Znf_C3HC4_RING-type"/>
</dbReference>
<keyword evidence="7" id="KW-0378">Hydrolase</keyword>
<protein>
    <submittedName>
        <fullName evidence="18">SNF2 family N-terminal domain-containing protein</fullName>
    </submittedName>
</protein>
<dbReference type="Pfam" id="PF00097">
    <property type="entry name" value="zf-C3HC4"/>
    <property type="match status" value="1"/>
</dbReference>
<feature type="region of interest" description="Disordered" evidence="14">
    <location>
        <begin position="1"/>
        <end position="143"/>
    </location>
</feature>
<dbReference type="SMART" id="SM00487">
    <property type="entry name" value="DEXDc"/>
    <property type="match status" value="1"/>
</dbReference>
<dbReference type="GO" id="GO:0006281">
    <property type="term" value="P:DNA repair"/>
    <property type="evidence" value="ECO:0007669"/>
    <property type="project" value="UniProtKB-KW"/>
</dbReference>
<dbReference type="InterPro" id="IPR049730">
    <property type="entry name" value="SNF2/RAD54-like_C"/>
</dbReference>
<dbReference type="CDD" id="cd18793">
    <property type="entry name" value="SF2_C_SNF"/>
    <property type="match status" value="1"/>
</dbReference>
<dbReference type="Gene3D" id="3.40.50.300">
    <property type="entry name" value="P-loop containing nucleotide triphosphate hydrolases"/>
    <property type="match status" value="1"/>
</dbReference>
<evidence type="ECO:0000256" key="3">
    <source>
        <dbReference type="ARBA" id="ARBA00022723"/>
    </source>
</evidence>
<keyword evidence="12" id="KW-0539">Nucleus</keyword>
<dbReference type="InterPro" id="IPR014905">
    <property type="entry name" value="HIRAN"/>
</dbReference>
<keyword evidence="8" id="KW-0347">Helicase</keyword>
<keyword evidence="19" id="KW-1185">Reference proteome</keyword>
<evidence type="ECO:0000256" key="10">
    <source>
        <dbReference type="ARBA" id="ARBA00022840"/>
    </source>
</evidence>
<dbReference type="AlphaFoldDB" id="A0A5C3QVZ5"/>
<dbReference type="SUPFAM" id="SSF52540">
    <property type="entry name" value="P-loop containing nucleoside triphosphate hydrolases"/>
    <property type="match status" value="2"/>
</dbReference>
<accession>A0A5C3QVZ5</accession>
<dbReference type="GO" id="GO:0004386">
    <property type="term" value="F:helicase activity"/>
    <property type="evidence" value="ECO:0007669"/>
    <property type="project" value="UniProtKB-KW"/>
</dbReference>
<feature type="compositionally biased region" description="Low complexity" evidence="14">
    <location>
        <begin position="88"/>
        <end position="110"/>
    </location>
</feature>
<evidence type="ECO:0000256" key="5">
    <source>
        <dbReference type="ARBA" id="ARBA00022763"/>
    </source>
</evidence>
<feature type="region of interest" description="Disordered" evidence="14">
    <location>
        <begin position="345"/>
        <end position="378"/>
    </location>
</feature>
<dbReference type="Pfam" id="PF08797">
    <property type="entry name" value="HIRAN"/>
    <property type="match status" value="1"/>
</dbReference>
<evidence type="ECO:0000259" key="15">
    <source>
        <dbReference type="PROSITE" id="PS50089"/>
    </source>
</evidence>
<keyword evidence="4" id="KW-0547">Nucleotide-binding</keyword>
<evidence type="ECO:0000259" key="17">
    <source>
        <dbReference type="PROSITE" id="PS51194"/>
    </source>
</evidence>
<evidence type="ECO:0000256" key="9">
    <source>
        <dbReference type="ARBA" id="ARBA00022833"/>
    </source>
</evidence>
<evidence type="ECO:0000256" key="14">
    <source>
        <dbReference type="SAM" id="MobiDB-lite"/>
    </source>
</evidence>
<keyword evidence="6 13" id="KW-0863">Zinc-finger</keyword>
<comment type="similarity">
    <text evidence="2">Belongs to the SNF2/RAD54 helicase family.</text>
</comment>
<organism evidence="18 19">
    <name type="scientific">Pterulicium gracile</name>
    <dbReference type="NCBI Taxonomy" id="1884261"/>
    <lineage>
        <taxon>Eukaryota</taxon>
        <taxon>Fungi</taxon>
        <taxon>Dikarya</taxon>
        <taxon>Basidiomycota</taxon>
        <taxon>Agaricomycotina</taxon>
        <taxon>Agaricomycetes</taxon>
        <taxon>Agaricomycetidae</taxon>
        <taxon>Agaricales</taxon>
        <taxon>Pleurotineae</taxon>
        <taxon>Pterulaceae</taxon>
        <taxon>Pterulicium</taxon>
    </lineage>
</organism>
<dbReference type="Pfam" id="PF00271">
    <property type="entry name" value="Helicase_C"/>
    <property type="match status" value="1"/>
</dbReference>
<sequence>MSDYEEGPSSFFEDSQSSAGDIQSGDEHEPADVRPNDDILADLDGPADDPMEVEPKPDHTPHSTPSKRLFLPDSDEEEDYKLRSMAIHSHAASSAASSDVDDVPATSSPPYGRTPSVEPMAPPIKVEEPRKTEPPKKKRKLGTPSRYIGTFLVYNAFATTKGKGYAKNGDPILIERDKPKSASTRKASDKIGVTTKDGKKKQQTLTSMMKAPSNFSRKPVDTTVRISNARGFEFARLPQEVALWVSKLLDQDMVEFRNCTLIDCPVSLQTGVDLVVSLSAYLKPAAFKRHPTSGEDSHNMPMFSEGQESLDERVLRDRKGSLLRLFNAVSMRPARGVAMNDAALKNTPMSQEPAPPATKDKGKQETTPEETEDDSEVLSEKDLKMIYRKAQKNDTAMAEMEPVDTFVFTLRSYQKQALMWMHSLETGVMSAREASSLHPLWNEYIFPSEPVDGVVDLTDSETPFYLNPYSGELSLEFPKAEQKCKGGILADEMGMGKTIMLSALIHTSRTPEAPATDLKPNAKRKQTKLNAAFSTTSTRKDTTPAKGPSATLIVAPTSLLTQWSDELNRSSKDGTTQIVVWHGQNRSDLDALLDHDDEEGVIKIIITSYGVLASEHARSSGKTKSPIYEIEWLRVILDEAHHCKSRTSKTARAVFDLQARRRWAVTGTPIVNRLEDLFSLLKFLGFNPWNEFSFFRSFITIPFLAHDPKAIEVVQVILESILLRREKTMRDGAGNLIVSLPEKQIVVEKLQFSGPERKTYDEIYFNAKRNYQELNAKGLIGKNYTHILAMLMRLRRAVLHTSLVSNAASATKSTPSDPSNGVIDVDSLMDELEGASATFAKETLQNLQHQSTSTQAVKKEGEEQLEEEAEVEVEECPICLDVMDAPMIIPGCMHKCCKDCITSYMATCEEKGEPRKCPTCSSGPFEESDLMEVVRHNASGSSEPSIVVLRRNDFRPSTKLDALISHLQRLRDQDPCFRAVVFSQFTSFLDLIETALERAGFEHLRFDGSMDMKKRGAALEAFKEPTRTAKVLAISLKAGGVGLNLTTANHVFMMDCWWNAAIEQQAVDRVHRIGQEKTVYVTHFIVSQTIEERILKIQKRKTAIIKEAFKGSGDKQETESMENLRIMFDD</sequence>
<keyword evidence="3" id="KW-0479">Metal-binding</keyword>
<dbReference type="PROSITE" id="PS50089">
    <property type="entry name" value="ZF_RING_2"/>
    <property type="match status" value="1"/>
</dbReference>
<comment type="subcellular location">
    <subcellularLocation>
        <location evidence="1">Nucleus</location>
    </subcellularLocation>
</comment>
<evidence type="ECO:0000256" key="8">
    <source>
        <dbReference type="ARBA" id="ARBA00022806"/>
    </source>
</evidence>
<dbReference type="InterPro" id="IPR013083">
    <property type="entry name" value="Znf_RING/FYVE/PHD"/>
</dbReference>
<feature type="domain" description="RING-type" evidence="15">
    <location>
        <begin position="876"/>
        <end position="921"/>
    </location>
</feature>
<evidence type="ECO:0000256" key="2">
    <source>
        <dbReference type="ARBA" id="ARBA00007025"/>
    </source>
</evidence>
<dbReference type="InterPro" id="IPR001841">
    <property type="entry name" value="Znf_RING"/>
</dbReference>
<evidence type="ECO:0000256" key="7">
    <source>
        <dbReference type="ARBA" id="ARBA00022801"/>
    </source>
</evidence>
<gene>
    <name evidence="18" type="ORF">BDV98DRAFT_558987</name>
</gene>
<dbReference type="GO" id="GO:0008094">
    <property type="term" value="F:ATP-dependent activity, acting on DNA"/>
    <property type="evidence" value="ECO:0007669"/>
    <property type="project" value="TreeGrafter"/>
</dbReference>
<evidence type="ECO:0000259" key="16">
    <source>
        <dbReference type="PROSITE" id="PS51192"/>
    </source>
</evidence>
<dbReference type="CDD" id="cd18008">
    <property type="entry name" value="DEXDc_SHPRH-like"/>
    <property type="match status" value="1"/>
</dbReference>
<dbReference type="Gene3D" id="3.30.40.10">
    <property type="entry name" value="Zinc/RING finger domain, C3HC4 (zinc finger)"/>
    <property type="match status" value="1"/>
</dbReference>